<evidence type="ECO:0000313" key="4">
    <source>
        <dbReference type="Proteomes" id="UP000276133"/>
    </source>
</evidence>
<dbReference type="AlphaFoldDB" id="A0A3M7P1R7"/>
<reference evidence="3 4" key="1">
    <citation type="journal article" date="2018" name="Sci. Rep.">
        <title>Genomic signatures of local adaptation to the degree of environmental predictability in rotifers.</title>
        <authorList>
            <person name="Franch-Gras L."/>
            <person name="Hahn C."/>
            <person name="Garcia-Roger E.M."/>
            <person name="Carmona M.J."/>
            <person name="Serra M."/>
            <person name="Gomez A."/>
        </authorList>
    </citation>
    <scope>NUCLEOTIDE SEQUENCE [LARGE SCALE GENOMIC DNA]</scope>
    <source>
        <strain evidence="3">HYR1</strain>
    </source>
</reference>
<evidence type="ECO:0000313" key="3">
    <source>
        <dbReference type="EMBL" id="RMZ93055.1"/>
    </source>
</evidence>
<organism evidence="3 4">
    <name type="scientific">Brachionus plicatilis</name>
    <name type="common">Marine rotifer</name>
    <name type="synonym">Brachionus muelleri</name>
    <dbReference type="NCBI Taxonomy" id="10195"/>
    <lineage>
        <taxon>Eukaryota</taxon>
        <taxon>Metazoa</taxon>
        <taxon>Spiralia</taxon>
        <taxon>Gnathifera</taxon>
        <taxon>Rotifera</taxon>
        <taxon>Eurotatoria</taxon>
        <taxon>Monogononta</taxon>
        <taxon>Pseudotrocha</taxon>
        <taxon>Ploima</taxon>
        <taxon>Brachionidae</taxon>
        <taxon>Brachionus</taxon>
    </lineage>
</organism>
<feature type="coiled-coil region" evidence="1">
    <location>
        <begin position="88"/>
        <end position="115"/>
    </location>
</feature>
<keyword evidence="4" id="KW-1185">Reference proteome</keyword>
<proteinExistence type="predicted"/>
<sequence>KFGRYVSKDGYIDSNQTIHRANLKQGYFEKRRSSSESGMGGQKKSNVRIELSSVDIAGQEVEKRKKNEKHLKVIEDQMIQSKQEERGFKREEGDVKKEQRQIRQAVREFDGLISKKRLDADKSLAKNLEERKVLEIENAHKKEKVSRII</sequence>
<evidence type="ECO:0000256" key="2">
    <source>
        <dbReference type="SAM" id="MobiDB-lite"/>
    </source>
</evidence>
<feature type="non-terminal residue" evidence="3">
    <location>
        <position position="1"/>
    </location>
</feature>
<accession>A0A3M7P1R7</accession>
<name>A0A3M7P1R7_BRAPC</name>
<dbReference type="Proteomes" id="UP000276133">
    <property type="component" value="Unassembled WGS sequence"/>
</dbReference>
<dbReference type="OrthoDB" id="10070555at2759"/>
<comment type="caution">
    <text evidence="3">The sequence shown here is derived from an EMBL/GenBank/DDBJ whole genome shotgun (WGS) entry which is preliminary data.</text>
</comment>
<protein>
    <submittedName>
        <fullName evidence="3">Trichohyalin-like isoform X1</fullName>
    </submittedName>
</protein>
<feature type="region of interest" description="Disordered" evidence="2">
    <location>
        <begin position="23"/>
        <end position="46"/>
    </location>
</feature>
<keyword evidence="1" id="KW-0175">Coiled coil</keyword>
<dbReference type="EMBL" id="REGN01014106">
    <property type="protein sequence ID" value="RMZ93055.1"/>
    <property type="molecule type" value="Genomic_DNA"/>
</dbReference>
<gene>
    <name evidence="3" type="ORF">BpHYR1_020491</name>
</gene>
<evidence type="ECO:0000256" key="1">
    <source>
        <dbReference type="SAM" id="Coils"/>
    </source>
</evidence>